<proteinExistence type="inferred from homology"/>
<evidence type="ECO:0000313" key="10">
    <source>
        <dbReference type="Proteomes" id="UP000006048"/>
    </source>
</evidence>
<comment type="similarity">
    <text evidence="2 7">Belongs to the MIP/aquaporin (TC 1.A.8) family.</text>
</comment>
<dbReference type="PATRIC" id="fig|869212.3.peg.1290"/>
<comment type="subcellular location">
    <subcellularLocation>
        <location evidence="1">Membrane</location>
        <topology evidence="1">Multi-pass membrane protein</topology>
    </subcellularLocation>
</comment>
<evidence type="ECO:0000256" key="6">
    <source>
        <dbReference type="ARBA" id="ARBA00023136"/>
    </source>
</evidence>
<dbReference type="OrthoDB" id="9807293at2"/>
<dbReference type="Proteomes" id="UP000006048">
    <property type="component" value="Chromosome"/>
</dbReference>
<dbReference type="SUPFAM" id="SSF81338">
    <property type="entry name" value="Aquaporin-like"/>
    <property type="match status" value="1"/>
</dbReference>
<evidence type="ECO:0000256" key="8">
    <source>
        <dbReference type="SAM" id="Phobius"/>
    </source>
</evidence>
<evidence type="ECO:0000256" key="2">
    <source>
        <dbReference type="ARBA" id="ARBA00006175"/>
    </source>
</evidence>
<name>I4B3U2_TURPD</name>
<dbReference type="STRING" id="869212.Turpa_1301"/>
<keyword evidence="3 7" id="KW-0813">Transport</keyword>
<dbReference type="Pfam" id="PF00230">
    <property type="entry name" value="MIP"/>
    <property type="match status" value="1"/>
</dbReference>
<accession>I4B3U2</accession>
<evidence type="ECO:0000256" key="7">
    <source>
        <dbReference type="RuleBase" id="RU000477"/>
    </source>
</evidence>
<dbReference type="GO" id="GO:0015254">
    <property type="term" value="F:glycerol channel activity"/>
    <property type="evidence" value="ECO:0007669"/>
    <property type="project" value="TreeGrafter"/>
</dbReference>
<organism evidence="9 10">
    <name type="scientific">Turneriella parva (strain ATCC BAA-1111 / DSM 21527 / NCTC 11395 / H)</name>
    <name type="common">Leptospira parva</name>
    <dbReference type="NCBI Taxonomy" id="869212"/>
    <lineage>
        <taxon>Bacteria</taxon>
        <taxon>Pseudomonadati</taxon>
        <taxon>Spirochaetota</taxon>
        <taxon>Spirochaetia</taxon>
        <taxon>Leptospirales</taxon>
        <taxon>Leptospiraceae</taxon>
        <taxon>Turneriella</taxon>
    </lineage>
</organism>
<dbReference type="InterPro" id="IPR022357">
    <property type="entry name" value="MIP_CS"/>
</dbReference>
<dbReference type="InterPro" id="IPR000425">
    <property type="entry name" value="MIP"/>
</dbReference>
<evidence type="ECO:0000313" key="9">
    <source>
        <dbReference type="EMBL" id="AFM11949.1"/>
    </source>
</evidence>
<feature type="transmembrane region" description="Helical" evidence="8">
    <location>
        <begin position="133"/>
        <end position="154"/>
    </location>
</feature>
<feature type="transmembrane region" description="Helical" evidence="8">
    <location>
        <begin position="216"/>
        <end position="235"/>
    </location>
</feature>
<dbReference type="RefSeq" id="WP_014802465.1">
    <property type="nucleotide sequence ID" value="NC_018020.1"/>
</dbReference>
<dbReference type="InterPro" id="IPR023271">
    <property type="entry name" value="Aquaporin-like"/>
</dbReference>
<dbReference type="PANTHER" id="PTHR43829:SF9">
    <property type="entry name" value="AQUAPORIN-9"/>
    <property type="match status" value="1"/>
</dbReference>
<keyword evidence="6 8" id="KW-0472">Membrane</keyword>
<dbReference type="PROSITE" id="PS00221">
    <property type="entry name" value="MIP"/>
    <property type="match status" value="1"/>
</dbReference>
<dbReference type="EMBL" id="CP002959">
    <property type="protein sequence ID" value="AFM11949.1"/>
    <property type="molecule type" value="Genomic_DNA"/>
</dbReference>
<reference evidence="9 10" key="1">
    <citation type="submission" date="2012-06" db="EMBL/GenBank/DDBJ databases">
        <title>The complete chromosome of genome of Turneriella parva DSM 21527.</title>
        <authorList>
            <consortium name="US DOE Joint Genome Institute (JGI-PGF)"/>
            <person name="Lucas S."/>
            <person name="Han J."/>
            <person name="Lapidus A."/>
            <person name="Bruce D."/>
            <person name="Goodwin L."/>
            <person name="Pitluck S."/>
            <person name="Peters L."/>
            <person name="Kyrpides N."/>
            <person name="Mavromatis K."/>
            <person name="Ivanova N."/>
            <person name="Mikhailova N."/>
            <person name="Chertkov O."/>
            <person name="Detter J.C."/>
            <person name="Tapia R."/>
            <person name="Han C."/>
            <person name="Land M."/>
            <person name="Hauser L."/>
            <person name="Markowitz V."/>
            <person name="Cheng J.-F."/>
            <person name="Hugenholtz P."/>
            <person name="Woyke T."/>
            <person name="Wu D."/>
            <person name="Gronow S."/>
            <person name="Wellnitz S."/>
            <person name="Brambilla E."/>
            <person name="Klenk H.-P."/>
            <person name="Eisen J.A."/>
        </authorList>
    </citation>
    <scope>NUCLEOTIDE SEQUENCE [LARGE SCALE GENOMIC DNA]</scope>
    <source>
        <strain evidence="10">ATCC BAA-1111 / DSM 21527 / NCTC 11395 / H</strain>
    </source>
</reference>
<dbReference type="KEGG" id="tpx:Turpa_1301"/>
<dbReference type="GO" id="GO:0005886">
    <property type="term" value="C:plasma membrane"/>
    <property type="evidence" value="ECO:0007669"/>
    <property type="project" value="TreeGrafter"/>
</dbReference>
<dbReference type="HOGENOM" id="CLU_020019_9_2_12"/>
<protein>
    <submittedName>
        <fullName evidence="9">Major intrinsic protein</fullName>
    </submittedName>
</protein>
<evidence type="ECO:0000256" key="5">
    <source>
        <dbReference type="ARBA" id="ARBA00022989"/>
    </source>
</evidence>
<dbReference type="PANTHER" id="PTHR43829">
    <property type="entry name" value="AQUAPORIN OR AQUAGLYCEROPORIN RELATED"/>
    <property type="match status" value="1"/>
</dbReference>
<sequence>MLSPFWGEFLGTLVLITLGTGVVAGALLEKSKAQNAGWIVITTGWAFAVMLGIFTAKTFGSQDAHLNPAVTLAFAIQKGEWQNVLPFFGAQFSGAFVGATITWLHYLPHWRETQSSELKLAVFSTSPAIRRPFANGISEMLGTTMLVVGVYVIFSRGSGGVTAGIGPFLVGVLVWAIGLSMGGTTGYAINPARDLGPRLAHAILPIAGKGSSDWQYAWVPVVAPLAGGAIAGFLLKSVS</sequence>
<keyword evidence="10" id="KW-1185">Reference proteome</keyword>
<dbReference type="PRINTS" id="PR00783">
    <property type="entry name" value="MINTRINSICP"/>
</dbReference>
<dbReference type="AlphaFoldDB" id="I4B3U2"/>
<feature type="transmembrane region" description="Helical" evidence="8">
    <location>
        <begin position="35"/>
        <end position="56"/>
    </location>
</feature>
<dbReference type="Gene3D" id="1.20.1080.10">
    <property type="entry name" value="Glycerol uptake facilitator protein"/>
    <property type="match status" value="1"/>
</dbReference>
<feature type="transmembrane region" description="Helical" evidence="8">
    <location>
        <begin position="6"/>
        <end position="28"/>
    </location>
</feature>
<keyword evidence="5 8" id="KW-1133">Transmembrane helix</keyword>
<dbReference type="InterPro" id="IPR050363">
    <property type="entry name" value="MIP/Aquaporin"/>
</dbReference>
<gene>
    <name evidence="9" type="ordered locus">Turpa_1301</name>
</gene>
<evidence type="ECO:0000256" key="1">
    <source>
        <dbReference type="ARBA" id="ARBA00004141"/>
    </source>
</evidence>
<evidence type="ECO:0000256" key="4">
    <source>
        <dbReference type="ARBA" id="ARBA00022692"/>
    </source>
</evidence>
<feature type="transmembrane region" description="Helical" evidence="8">
    <location>
        <begin position="166"/>
        <end position="189"/>
    </location>
</feature>
<keyword evidence="4 7" id="KW-0812">Transmembrane</keyword>
<evidence type="ECO:0000256" key="3">
    <source>
        <dbReference type="ARBA" id="ARBA00022448"/>
    </source>
</evidence>